<reference evidence="3 4" key="1">
    <citation type="submission" date="2019-02" db="EMBL/GenBank/DDBJ databases">
        <title>Genomic data mining of an Antarctic deep-sea actinobacterium, Janibacterlimosus P3-3-X1.</title>
        <authorList>
            <person name="Liao L."/>
            <person name="Chen B."/>
        </authorList>
    </citation>
    <scope>NUCLEOTIDE SEQUENCE [LARGE SCALE GENOMIC DNA]</scope>
    <source>
        <strain evidence="3 4">P3-3-X1</strain>
    </source>
</reference>
<gene>
    <name evidence="3" type="ORF">EXU32_01930</name>
</gene>
<feature type="compositionally biased region" description="Low complexity" evidence="1">
    <location>
        <begin position="27"/>
        <end position="65"/>
    </location>
</feature>
<dbReference type="KEGG" id="jli:EXU32_01930"/>
<evidence type="ECO:0008006" key="5">
    <source>
        <dbReference type="Google" id="ProtNLM"/>
    </source>
</evidence>
<evidence type="ECO:0000313" key="4">
    <source>
        <dbReference type="Proteomes" id="UP000290408"/>
    </source>
</evidence>
<organism evidence="3 4">
    <name type="scientific">Janibacter limosus</name>
    <dbReference type="NCBI Taxonomy" id="53458"/>
    <lineage>
        <taxon>Bacteria</taxon>
        <taxon>Bacillati</taxon>
        <taxon>Actinomycetota</taxon>
        <taxon>Actinomycetes</taxon>
        <taxon>Micrococcales</taxon>
        <taxon>Intrasporangiaceae</taxon>
        <taxon>Janibacter</taxon>
    </lineage>
</organism>
<dbReference type="OrthoDB" id="4862293at2"/>
<dbReference type="Proteomes" id="UP000290408">
    <property type="component" value="Chromosome"/>
</dbReference>
<keyword evidence="4" id="KW-1185">Reference proteome</keyword>
<feature type="chain" id="PRO_5039025198" description="LppX_LprAFG lipoprotein" evidence="2">
    <location>
        <begin position="27"/>
        <end position="286"/>
    </location>
</feature>
<feature type="signal peptide" evidence="2">
    <location>
        <begin position="1"/>
        <end position="26"/>
    </location>
</feature>
<protein>
    <recommendedName>
        <fullName evidence="5">LppX_LprAFG lipoprotein</fullName>
    </recommendedName>
</protein>
<evidence type="ECO:0000256" key="1">
    <source>
        <dbReference type="SAM" id="MobiDB-lite"/>
    </source>
</evidence>
<name>A0A4P6MTJ0_9MICO</name>
<keyword evidence="2" id="KW-0732">Signal</keyword>
<accession>A0A4P6MTJ0</accession>
<sequence>MRRPRRLASILLAGAVVASSSGCSLLAGGEDQPSPTSQVPLTTTTTSGSTASSTTSSVTTRNPPSGSSVLTESRAYMAAINNVTISGTVYDPEHKLTITIRAEGSTGGLLSTSKKAGISRTTLSAPGGGTLATLAVGTDHYLKADKAWLDAMDAPRDSPLRKRTGVWVQVPFDNSPIDAYRPQTLLQQTFYGKSLTPYDAKQSPASFDRLDGQETYRVAIRKADAASAGERILWVSTEPGKPAPIRLSYGEGAQRSVLRYTKWGSSREDWKRPAKATSLDGFIGSF</sequence>
<dbReference type="AlphaFoldDB" id="A0A4P6MTJ0"/>
<feature type="region of interest" description="Disordered" evidence="1">
    <location>
        <begin position="27"/>
        <end position="69"/>
    </location>
</feature>
<evidence type="ECO:0000313" key="3">
    <source>
        <dbReference type="EMBL" id="QBF45135.1"/>
    </source>
</evidence>
<dbReference type="RefSeq" id="WP_130628378.1">
    <property type="nucleotide sequence ID" value="NZ_CP036164.1"/>
</dbReference>
<dbReference type="PROSITE" id="PS51257">
    <property type="entry name" value="PROKAR_LIPOPROTEIN"/>
    <property type="match status" value="1"/>
</dbReference>
<proteinExistence type="predicted"/>
<evidence type="ECO:0000256" key="2">
    <source>
        <dbReference type="SAM" id="SignalP"/>
    </source>
</evidence>
<dbReference type="EMBL" id="CP036164">
    <property type="protein sequence ID" value="QBF45135.1"/>
    <property type="molecule type" value="Genomic_DNA"/>
</dbReference>